<feature type="transmembrane region" description="Helical" evidence="7">
    <location>
        <begin position="134"/>
        <end position="157"/>
    </location>
</feature>
<dbReference type="InterPro" id="IPR023271">
    <property type="entry name" value="Aquaporin-like"/>
</dbReference>
<dbReference type="GO" id="GO:0015499">
    <property type="term" value="F:formate transmembrane transporter activity"/>
    <property type="evidence" value="ECO:0007669"/>
    <property type="project" value="TreeGrafter"/>
</dbReference>
<evidence type="ECO:0000256" key="1">
    <source>
        <dbReference type="ARBA" id="ARBA00004141"/>
    </source>
</evidence>
<evidence type="ECO:0000256" key="5">
    <source>
        <dbReference type="ARBA" id="ARBA00023136"/>
    </source>
</evidence>
<dbReference type="PANTHER" id="PTHR30520:SF6">
    <property type="entry name" value="FORMATE_NITRATE FAMILY TRANSPORTER (EUROFUNG)"/>
    <property type="match status" value="1"/>
</dbReference>
<sequence>MPKWPAGHQSAAFEAVSVKKSFILSPAEIYAECAHHGEEKSKFPWYKIWVLSIIAGCYVGFGYTTCLIIGGNLVQAPGVGKPEEENYGLYKLIFGAVGFPFGFTTIVVCGAELYTSLCAYMTAAWWEGKVNSLAVIRMLAISWTGNFIGCALMAGLFRASETYMHHDTTLKHIARDKVSHGWGATLVKGIFANWLVGIATWMANAAQDLTGKAVGIWLPISAFAMIGFEHCIANMFLFVMAWAQGENITAKEFIWHNLIPATLGNYIGGGICLATVYAFAYGGPPKRIGAWIDGKKNA</sequence>
<feature type="transmembrane region" description="Helical" evidence="7">
    <location>
        <begin position="216"/>
        <end position="242"/>
    </location>
</feature>
<evidence type="ECO:0000313" key="9">
    <source>
        <dbReference type="Proteomes" id="UP000075714"/>
    </source>
</evidence>
<keyword evidence="3 7" id="KW-0812">Transmembrane</keyword>
<evidence type="ECO:0000256" key="4">
    <source>
        <dbReference type="ARBA" id="ARBA00022989"/>
    </source>
</evidence>
<evidence type="ECO:0000256" key="7">
    <source>
        <dbReference type="SAM" id="Phobius"/>
    </source>
</evidence>
<evidence type="ECO:0000256" key="6">
    <source>
        <dbReference type="ARBA" id="ARBA00049660"/>
    </source>
</evidence>
<dbReference type="EMBL" id="LSYV01000005">
    <property type="protein sequence ID" value="KXZ54820.1"/>
    <property type="molecule type" value="Genomic_DNA"/>
</dbReference>
<name>A0A150GZR5_GONPE</name>
<dbReference type="Gene3D" id="1.20.1080.10">
    <property type="entry name" value="Glycerol uptake facilitator protein"/>
    <property type="match status" value="1"/>
</dbReference>
<reference evidence="9" key="1">
    <citation type="journal article" date="2016" name="Nat. Commun.">
        <title>The Gonium pectorale genome demonstrates co-option of cell cycle regulation during the evolution of multicellularity.</title>
        <authorList>
            <person name="Hanschen E.R."/>
            <person name="Marriage T.N."/>
            <person name="Ferris P.J."/>
            <person name="Hamaji T."/>
            <person name="Toyoda A."/>
            <person name="Fujiyama A."/>
            <person name="Neme R."/>
            <person name="Noguchi H."/>
            <person name="Minakuchi Y."/>
            <person name="Suzuki M."/>
            <person name="Kawai-Toyooka H."/>
            <person name="Smith D.R."/>
            <person name="Sparks H."/>
            <person name="Anderson J."/>
            <person name="Bakaric R."/>
            <person name="Luria V."/>
            <person name="Karger A."/>
            <person name="Kirschner M.W."/>
            <person name="Durand P.M."/>
            <person name="Michod R.E."/>
            <person name="Nozaki H."/>
            <person name="Olson B.J."/>
        </authorList>
    </citation>
    <scope>NUCLEOTIDE SEQUENCE [LARGE SCALE GENOMIC DNA]</scope>
    <source>
        <strain evidence="9">NIES-2863</strain>
    </source>
</reference>
<keyword evidence="5 7" id="KW-0472">Membrane</keyword>
<dbReference type="OrthoDB" id="4829at2759"/>
<keyword evidence="2" id="KW-0813">Transport</keyword>
<dbReference type="InterPro" id="IPR000292">
    <property type="entry name" value="For/NO2_transpt"/>
</dbReference>
<dbReference type="FunFam" id="1.20.1080.10:FF:000011">
    <property type="entry name" value="Formate family transporter"/>
    <property type="match status" value="1"/>
</dbReference>
<dbReference type="PANTHER" id="PTHR30520">
    <property type="entry name" value="FORMATE TRANSPORTER-RELATED"/>
    <property type="match status" value="1"/>
</dbReference>
<comment type="caution">
    <text evidence="8">The sequence shown here is derived from an EMBL/GenBank/DDBJ whole genome shotgun (WGS) entry which is preliminary data.</text>
</comment>
<dbReference type="AlphaFoldDB" id="A0A150GZR5"/>
<evidence type="ECO:0000313" key="8">
    <source>
        <dbReference type="EMBL" id="KXZ54820.1"/>
    </source>
</evidence>
<feature type="transmembrane region" description="Helical" evidence="7">
    <location>
        <begin position="48"/>
        <end position="71"/>
    </location>
</feature>
<dbReference type="STRING" id="33097.A0A150GZR5"/>
<feature type="transmembrane region" description="Helical" evidence="7">
    <location>
        <begin position="178"/>
        <end position="196"/>
    </location>
</feature>
<evidence type="ECO:0000256" key="2">
    <source>
        <dbReference type="ARBA" id="ARBA00022448"/>
    </source>
</evidence>
<keyword evidence="9" id="KW-1185">Reference proteome</keyword>
<comment type="subcellular location">
    <subcellularLocation>
        <location evidence="1">Membrane</location>
        <topology evidence="1">Multi-pass membrane protein</topology>
    </subcellularLocation>
</comment>
<feature type="transmembrane region" description="Helical" evidence="7">
    <location>
        <begin position="92"/>
        <end position="114"/>
    </location>
</feature>
<organism evidence="8 9">
    <name type="scientific">Gonium pectorale</name>
    <name type="common">Green alga</name>
    <dbReference type="NCBI Taxonomy" id="33097"/>
    <lineage>
        <taxon>Eukaryota</taxon>
        <taxon>Viridiplantae</taxon>
        <taxon>Chlorophyta</taxon>
        <taxon>core chlorophytes</taxon>
        <taxon>Chlorophyceae</taxon>
        <taxon>CS clade</taxon>
        <taxon>Chlamydomonadales</taxon>
        <taxon>Volvocaceae</taxon>
        <taxon>Gonium</taxon>
    </lineage>
</organism>
<gene>
    <name evidence="8" type="ORF">GPECTOR_4g891</name>
</gene>
<proteinExistence type="inferred from homology"/>
<dbReference type="Proteomes" id="UP000075714">
    <property type="component" value="Unassembled WGS sequence"/>
</dbReference>
<protein>
    <recommendedName>
        <fullName evidence="10">Formate/nitrite transporter</fullName>
    </recommendedName>
</protein>
<keyword evidence="4 7" id="KW-1133">Transmembrane helix</keyword>
<feature type="transmembrane region" description="Helical" evidence="7">
    <location>
        <begin position="263"/>
        <end position="281"/>
    </location>
</feature>
<evidence type="ECO:0008006" key="10">
    <source>
        <dbReference type="Google" id="ProtNLM"/>
    </source>
</evidence>
<dbReference type="GO" id="GO:0005886">
    <property type="term" value="C:plasma membrane"/>
    <property type="evidence" value="ECO:0007669"/>
    <property type="project" value="TreeGrafter"/>
</dbReference>
<comment type="similarity">
    <text evidence="6">Belongs to the FNT transporter (TC 1.A.16) family.</text>
</comment>
<evidence type="ECO:0000256" key="3">
    <source>
        <dbReference type="ARBA" id="ARBA00022692"/>
    </source>
</evidence>
<dbReference type="Pfam" id="PF01226">
    <property type="entry name" value="Form_Nir_trans"/>
    <property type="match status" value="1"/>
</dbReference>
<accession>A0A150GZR5</accession>